<dbReference type="GeneID" id="82813834"/>
<feature type="region of interest" description="Disordered" evidence="1">
    <location>
        <begin position="30"/>
        <end position="51"/>
    </location>
</feature>
<accession>A0ABQ0SKE5</accession>
<reference evidence="2 3" key="1">
    <citation type="submission" date="2019-06" db="EMBL/GenBank/DDBJ databases">
        <title>Whole genome shotgun sequence of Brevibacillus agri NBRC 15538.</title>
        <authorList>
            <person name="Hosoyama A."/>
            <person name="Uohara A."/>
            <person name="Ohji S."/>
            <person name="Ichikawa N."/>
        </authorList>
    </citation>
    <scope>NUCLEOTIDE SEQUENCE [LARGE SCALE GENOMIC DNA]</scope>
    <source>
        <strain evidence="2 3">NBRC 15538</strain>
    </source>
</reference>
<protein>
    <recommendedName>
        <fullName evidence="4">YtzI protein</fullName>
    </recommendedName>
</protein>
<evidence type="ECO:0008006" key="4">
    <source>
        <dbReference type="Google" id="ProtNLM"/>
    </source>
</evidence>
<dbReference type="EMBL" id="BJOD01000003">
    <property type="protein sequence ID" value="GED24286.1"/>
    <property type="molecule type" value="Genomic_DNA"/>
</dbReference>
<organism evidence="2 3">
    <name type="scientific">Brevibacillus agri</name>
    <dbReference type="NCBI Taxonomy" id="51101"/>
    <lineage>
        <taxon>Bacteria</taxon>
        <taxon>Bacillati</taxon>
        <taxon>Bacillota</taxon>
        <taxon>Bacilli</taxon>
        <taxon>Bacillales</taxon>
        <taxon>Paenibacillaceae</taxon>
        <taxon>Brevibacillus</taxon>
    </lineage>
</organism>
<evidence type="ECO:0000256" key="1">
    <source>
        <dbReference type="SAM" id="MobiDB-lite"/>
    </source>
</evidence>
<name>A0ABQ0SKE5_9BACL</name>
<dbReference type="Proteomes" id="UP000317180">
    <property type="component" value="Unassembled WGS sequence"/>
</dbReference>
<proteinExistence type="predicted"/>
<keyword evidence="3" id="KW-1185">Reference proteome</keyword>
<evidence type="ECO:0000313" key="3">
    <source>
        <dbReference type="Proteomes" id="UP000317180"/>
    </source>
</evidence>
<evidence type="ECO:0000313" key="2">
    <source>
        <dbReference type="EMBL" id="GED24286.1"/>
    </source>
</evidence>
<sequence>MTGAIITVAAIGVFLLSGYFMTKWEKAVFPGNQQNGSAPDPPKHSDKNGRQ</sequence>
<gene>
    <name evidence="2" type="ORF">BAG01nite_03880</name>
</gene>
<comment type="caution">
    <text evidence="2">The sequence shown here is derived from an EMBL/GenBank/DDBJ whole genome shotgun (WGS) entry which is preliminary data.</text>
</comment>
<dbReference type="RefSeq" id="WP_007786301.1">
    <property type="nucleotide sequence ID" value="NZ_BJOD01000003.1"/>
</dbReference>
<feature type="compositionally biased region" description="Basic and acidic residues" evidence="1">
    <location>
        <begin position="41"/>
        <end position="51"/>
    </location>
</feature>